<dbReference type="GO" id="GO:0008270">
    <property type="term" value="F:zinc ion binding"/>
    <property type="evidence" value="ECO:0007669"/>
    <property type="project" value="InterPro"/>
</dbReference>
<evidence type="ECO:0000313" key="3">
    <source>
        <dbReference type="Proteomes" id="UP000532769"/>
    </source>
</evidence>
<dbReference type="SMART" id="SM00994">
    <property type="entry name" value="zf-C4_ClpX"/>
    <property type="match status" value="1"/>
</dbReference>
<dbReference type="InterPro" id="IPR010603">
    <property type="entry name" value="Znf_CppX_C4"/>
</dbReference>
<dbReference type="GO" id="GO:0046983">
    <property type="term" value="F:protein dimerization activity"/>
    <property type="evidence" value="ECO:0007669"/>
    <property type="project" value="InterPro"/>
</dbReference>
<evidence type="ECO:0000313" key="2">
    <source>
        <dbReference type="EMBL" id="NIK14934.1"/>
    </source>
</evidence>
<gene>
    <name evidence="2" type="ORF">BDD39_001444</name>
</gene>
<name>A0A846MI21_9BACL</name>
<evidence type="ECO:0000259" key="1">
    <source>
        <dbReference type="SMART" id="SM00994"/>
    </source>
</evidence>
<accession>A0A846MI21</accession>
<dbReference type="Proteomes" id="UP000532769">
    <property type="component" value="Unassembled WGS sequence"/>
</dbReference>
<organism evidence="2 3">
    <name type="scientific">Saccharococcus thermophilus</name>
    <dbReference type="NCBI Taxonomy" id="29396"/>
    <lineage>
        <taxon>Bacteria</taxon>
        <taxon>Bacillati</taxon>
        <taxon>Bacillota</taxon>
        <taxon>Bacilli</taxon>
        <taxon>Bacillales</taxon>
        <taxon>Anoxybacillaceae</taxon>
        <taxon>Saccharococcus</taxon>
    </lineage>
</organism>
<keyword evidence="3" id="KW-1185">Reference proteome</keyword>
<protein>
    <submittedName>
        <fullName evidence="2">Alcohol dehydrogenase class IV</fullName>
    </submittedName>
</protein>
<feature type="domain" description="ATP-dependent Clp protease ATP-binding subunit ClpX zinc ribbon" evidence="1">
    <location>
        <begin position="93"/>
        <end position="129"/>
    </location>
</feature>
<dbReference type="AlphaFoldDB" id="A0A846MI21"/>
<reference evidence="2 3" key="1">
    <citation type="submission" date="2020-03" db="EMBL/GenBank/DDBJ databases">
        <title>Genomic Encyclopedia of Archaeal and Bacterial Type Strains, Phase II (KMG-II): from individual species to whole genera.</title>
        <authorList>
            <person name="Goeker M."/>
        </authorList>
    </citation>
    <scope>NUCLEOTIDE SEQUENCE [LARGE SCALE GENOMIC DNA]</scope>
    <source>
        <strain evidence="2 3">DSM 4749</strain>
    </source>
</reference>
<comment type="caution">
    <text evidence="2">The sequence shown here is derived from an EMBL/GenBank/DDBJ whole genome shotgun (WGS) entry which is preliminary data.</text>
</comment>
<dbReference type="RefSeq" id="WP_166909461.1">
    <property type="nucleotide sequence ID" value="NZ_JAASRS010000001.1"/>
</dbReference>
<proteinExistence type="predicted"/>
<sequence>MNGGQKTWLDSLTVEALERFSEDMMAVVENGEDKERQRFYEGMAVASKLAAMKLKGEFAHIDEEFIHQVYENMKMLNVVKINDTFSADKENAKERCSFCLREKERLAKGPFASICEDCLQFGLQVIESQK</sequence>
<dbReference type="EMBL" id="JAASRS010000001">
    <property type="protein sequence ID" value="NIK14934.1"/>
    <property type="molecule type" value="Genomic_DNA"/>
</dbReference>